<evidence type="ECO:0000256" key="7">
    <source>
        <dbReference type="ARBA" id="ARBA00022695"/>
    </source>
</evidence>
<keyword evidence="6 15" id="KW-0808">Transferase</keyword>
<dbReference type="GO" id="GO:0005524">
    <property type="term" value="F:ATP binding"/>
    <property type="evidence" value="ECO:0007669"/>
    <property type="project" value="UniProtKB-UniRule"/>
</dbReference>
<evidence type="ECO:0000256" key="6">
    <source>
        <dbReference type="ARBA" id="ARBA00022679"/>
    </source>
</evidence>
<accession>A0A5C5ZUJ3</accession>
<keyword evidence="11 15" id="KW-0067">ATP-binding</keyword>
<dbReference type="InterPro" id="IPR015864">
    <property type="entry name" value="FAD_synthase"/>
</dbReference>
<dbReference type="InterPro" id="IPR023468">
    <property type="entry name" value="Riboflavin_kinase"/>
</dbReference>
<evidence type="ECO:0000256" key="10">
    <source>
        <dbReference type="ARBA" id="ARBA00022827"/>
    </source>
</evidence>
<dbReference type="Proteomes" id="UP000315440">
    <property type="component" value="Unassembled WGS sequence"/>
</dbReference>
<evidence type="ECO:0000256" key="11">
    <source>
        <dbReference type="ARBA" id="ARBA00022840"/>
    </source>
</evidence>
<dbReference type="EMBL" id="SJPQ01000001">
    <property type="protein sequence ID" value="TWT89863.1"/>
    <property type="molecule type" value="Genomic_DNA"/>
</dbReference>
<evidence type="ECO:0000256" key="12">
    <source>
        <dbReference type="ARBA" id="ARBA00023268"/>
    </source>
</evidence>
<dbReference type="Gene3D" id="3.40.50.620">
    <property type="entry name" value="HUPs"/>
    <property type="match status" value="1"/>
</dbReference>
<dbReference type="PANTHER" id="PTHR22749">
    <property type="entry name" value="RIBOFLAVIN KINASE/FMN ADENYLYLTRANSFERASE"/>
    <property type="match status" value="1"/>
</dbReference>
<dbReference type="FunFam" id="3.40.50.620:FF:000021">
    <property type="entry name" value="Riboflavin biosynthesis protein"/>
    <property type="match status" value="1"/>
</dbReference>
<evidence type="ECO:0000313" key="18">
    <source>
        <dbReference type="Proteomes" id="UP000315440"/>
    </source>
</evidence>
<dbReference type="EC" id="2.7.1.26" evidence="15"/>
<comment type="pathway">
    <text evidence="3 15">Cofactor biosynthesis; FMN biosynthesis; FMN from riboflavin (ATP route): step 1/1.</text>
</comment>
<evidence type="ECO:0000256" key="14">
    <source>
        <dbReference type="ARBA" id="ARBA00049494"/>
    </source>
</evidence>
<comment type="caution">
    <text evidence="17">The sequence shown here is derived from an EMBL/GenBank/DDBJ whole genome shotgun (WGS) entry which is preliminary data.</text>
</comment>
<evidence type="ECO:0000256" key="13">
    <source>
        <dbReference type="ARBA" id="ARBA00047880"/>
    </source>
</evidence>
<dbReference type="Pfam" id="PF01687">
    <property type="entry name" value="Flavokinase"/>
    <property type="match status" value="1"/>
</dbReference>
<keyword evidence="8 15" id="KW-0547">Nucleotide-binding</keyword>
<dbReference type="GO" id="GO:0009231">
    <property type="term" value="P:riboflavin biosynthetic process"/>
    <property type="evidence" value="ECO:0007669"/>
    <property type="project" value="InterPro"/>
</dbReference>
<proteinExistence type="inferred from homology"/>
<gene>
    <name evidence="17" type="primary">ribF</name>
    <name evidence="17" type="ORF">Mal64_02450</name>
</gene>
<dbReference type="UniPathway" id="UPA00276">
    <property type="reaction ID" value="UER00406"/>
</dbReference>
<evidence type="ECO:0000256" key="15">
    <source>
        <dbReference type="PIRNR" id="PIRNR004491"/>
    </source>
</evidence>
<dbReference type="NCBIfam" id="TIGR00083">
    <property type="entry name" value="ribF"/>
    <property type="match status" value="1"/>
</dbReference>
<name>A0A5C5ZUJ3_9BACT</name>
<dbReference type="Gene3D" id="2.40.30.30">
    <property type="entry name" value="Riboflavin kinase-like"/>
    <property type="match status" value="1"/>
</dbReference>
<keyword evidence="9 15" id="KW-0418">Kinase</keyword>
<keyword evidence="18" id="KW-1185">Reference proteome</keyword>
<reference evidence="17 18" key="1">
    <citation type="submission" date="2019-02" db="EMBL/GenBank/DDBJ databases">
        <title>Deep-cultivation of Planctomycetes and their phenomic and genomic characterization uncovers novel biology.</title>
        <authorList>
            <person name="Wiegand S."/>
            <person name="Jogler M."/>
            <person name="Boedeker C."/>
            <person name="Pinto D."/>
            <person name="Vollmers J."/>
            <person name="Rivas-Marin E."/>
            <person name="Kohn T."/>
            <person name="Peeters S.H."/>
            <person name="Heuer A."/>
            <person name="Rast P."/>
            <person name="Oberbeckmann S."/>
            <person name="Bunk B."/>
            <person name="Jeske O."/>
            <person name="Meyerdierks A."/>
            <person name="Storesund J.E."/>
            <person name="Kallscheuer N."/>
            <person name="Luecker S."/>
            <person name="Lage O.M."/>
            <person name="Pohl T."/>
            <person name="Merkel B.J."/>
            <person name="Hornburger P."/>
            <person name="Mueller R.-W."/>
            <person name="Bruemmer F."/>
            <person name="Labrenz M."/>
            <person name="Spormann A.M."/>
            <person name="Op Den Camp H."/>
            <person name="Overmann J."/>
            <person name="Amann R."/>
            <person name="Jetten M.S.M."/>
            <person name="Mascher T."/>
            <person name="Medema M.H."/>
            <person name="Devos D.P."/>
            <person name="Kaster A.-K."/>
            <person name="Ovreas L."/>
            <person name="Rohde M."/>
            <person name="Galperin M.Y."/>
            <person name="Jogler C."/>
        </authorList>
    </citation>
    <scope>NUCLEOTIDE SEQUENCE [LARGE SCALE GENOMIC DNA]</scope>
    <source>
        <strain evidence="17 18">Mal64</strain>
    </source>
</reference>
<dbReference type="NCBIfam" id="NF004160">
    <property type="entry name" value="PRK05627.1-3"/>
    <property type="match status" value="1"/>
</dbReference>
<dbReference type="GO" id="GO:0003919">
    <property type="term" value="F:FMN adenylyltransferase activity"/>
    <property type="evidence" value="ECO:0007669"/>
    <property type="project" value="UniProtKB-UniRule"/>
</dbReference>
<keyword evidence="4 15" id="KW-0285">Flavoprotein</keyword>
<dbReference type="InterPro" id="IPR015865">
    <property type="entry name" value="Riboflavin_kinase_bac/euk"/>
</dbReference>
<dbReference type="OrthoDB" id="9803667at2"/>
<evidence type="ECO:0000256" key="3">
    <source>
        <dbReference type="ARBA" id="ARBA00005201"/>
    </source>
</evidence>
<dbReference type="UniPathway" id="UPA00277">
    <property type="reaction ID" value="UER00407"/>
</dbReference>
<comment type="pathway">
    <text evidence="2 15">Cofactor biosynthesis; FAD biosynthesis; FAD from FMN: step 1/1.</text>
</comment>
<dbReference type="SUPFAM" id="SSF52374">
    <property type="entry name" value="Nucleotidylyl transferase"/>
    <property type="match status" value="1"/>
</dbReference>
<comment type="catalytic activity">
    <reaction evidence="14 15">
        <text>FMN + ATP + H(+) = FAD + diphosphate</text>
        <dbReference type="Rhea" id="RHEA:17237"/>
        <dbReference type="ChEBI" id="CHEBI:15378"/>
        <dbReference type="ChEBI" id="CHEBI:30616"/>
        <dbReference type="ChEBI" id="CHEBI:33019"/>
        <dbReference type="ChEBI" id="CHEBI:57692"/>
        <dbReference type="ChEBI" id="CHEBI:58210"/>
        <dbReference type="EC" id="2.7.7.2"/>
    </reaction>
</comment>
<evidence type="ECO:0000256" key="4">
    <source>
        <dbReference type="ARBA" id="ARBA00022630"/>
    </source>
</evidence>
<dbReference type="Pfam" id="PF06574">
    <property type="entry name" value="FAD_syn"/>
    <property type="match status" value="1"/>
</dbReference>
<dbReference type="InterPro" id="IPR023465">
    <property type="entry name" value="Riboflavin_kinase_dom_sf"/>
</dbReference>
<dbReference type="AlphaFoldDB" id="A0A5C5ZUJ3"/>
<keyword evidence="7 15" id="KW-0548">Nucleotidyltransferase</keyword>
<dbReference type="InterPro" id="IPR002606">
    <property type="entry name" value="Riboflavin_kinase_bac"/>
</dbReference>
<comment type="function">
    <text evidence="1">Catalyzes the phosphorylation of riboflavin to FMN followed by the adenylation of FMN to FAD.</text>
</comment>
<keyword evidence="10 15" id="KW-0274">FAD</keyword>
<comment type="similarity">
    <text evidence="15">Belongs to the ribF family.</text>
</comment>
<dbReference type="CDD" id="cd02064">
    <property type="entry name" value="FAD_synthetase_N"/>
    <property type="match status" value="1"/>
</dbReference>
<evidence type="ECO:0000256" key="9">
    <source>
        <dbReference type="ARBA" id="ARBA00022777"/>
    </source>
</evidence>
<evidence type="ECO:0000256" key="2">
    <source>
        <dbReference type="ARBA" id="ARBA00004726"/>
    </source>
</evidence>
<organism evidence="17 18">
    <name type="scientific">Pseudobythopirellula maris</name>
    <dbReference type="NCBI Taxonomy" id="2527991"/>
    <lineage>
        <taxon>Bacteria</taxon>
        <taxon>Pseudomonadati</taxon>
        <taxon>Planctomycetota</taxon>
        <taxon>Planctomycetia</taxon>
        <taxon>Pirellulales</taxon>
        <taxon>Lacipirellulaceae</taxon>
        <taxon>Pseudobythopirellula</taxon>
    </lineage>
</organism>
<keyword evidence="5 15" id="KW-0288">FMN</keyword>
<dbReference type="PANTHER" id="PTHR22749:SF6">
    <property type="entry name" value="RIBOFLAVIN KINASE"/>
    <property type="match status" value="1"/>
</dbReference>
<sequence length="331" mass="35246">MQIVRHLAELPESLRGGALTIGNFDGVHRGHAELIARLVDKAKEVGGPALVLTFDPHPVRLLRPAECPPPLTWTERKAELLADLGVDCVIAYPTDKALLCLSAEEFFRRIVVEAIGAKAMIEGPNFYFGHNREGDVQLLADLAAGAGMSLDVVQPVALDTGGGAEWISSSRIRRLLLTGGKVGLARRMLTSPYKLRGMITHGAGRGAELGFPTANLEGIDTLLPAPGVYAAAGWVMGRAWPAAVNIGSNPTFGETHPKVEAHLVGLHEPLYGKLIEVDFLERLRDVRPFPSAGALVAQIRQDAASAKNIADAYLDTIGALQAGAGDNKPQD</sequence>
<comment type="catalytic activity">
    <reaction evidence="13 15">
        <text>riboflavin + ATP = FMN + ADP + H(+)</text>
        <dbReference type="Rhea" id="RHEA:14357"/>
        <dbReference type="ChEBI" id="CHEBI:15378"/>
        <dbReference type="ChEBI" id="CHEBI:30616"/>
        <dbReference type="ChEBI" id="CHEBI:57986"/>
        <dbReference type="ChEBI" id="CHEBI:58210"/>
        <dbReference type="ChEBI" id="CHEBI:456216"/>
        <dbReference type="EC" id="2.7.1.26"/>
    </reaction>
</comment>
<dbReference type="SUPFAM" id="SSF82114">
    <property type="entry name" value="Riboflavin kinase-like"/>
    <property type="match status" value="1"/>
</dbReference>
<dbReference type="PIRSF" id="PIRSF004491">
    <property type="entry name" value="FAD_Synth"/>
    <property type="match status" value="1"/>
</dbReference>
<keyword evidence="12" id="KW-0511">Multifunctional enzyme</keyword>
<evidence type="ECO:0000313" key="17">
    <source>
        <dbReference type="EMBL" id="TWT89863.1"/>
    </source>
</evidence>
<evidence type="ECO:0000256" key="8">
    <source>
        <dbReference type="ARBA" id="ARBA00022741"/>
    </source>
</evidence>
<feature type="domain" description="Riboflavin kinase" evidence="16">
    <location>
        <begin position="188"/>
        <end position="311"/>
    </location>
</feature>
<dbReference type="SMART" id="SM00904">
    <property type="entry name" value="Flavokinase"/>
    <property type="match status" value="1"/>
</dbReference>
<dbReference type="EC" id="2.7.7.2" evidence="15"/>
<dbReference type="InterPro" id="IPR014729">
    <property type="entry name" value="Rossmann-like_a/b/a_fold"/>
</dbReference>
<evidence type="ECO:0000256" key="5">
    <source>
        <dbReference type="ARBA" id="ARBA00022643"/>
    </source>
</evidence>
<evidence type="ECO:0000259" key="16">
    <source>
        <dbReference type="SMART" id="SM00904"/>
    </source>
</evidence>
<dbReference type="GO" id="GO:0008531">
    <property type="term" value="F:riboflavin kinase activity"/>
    <property type="evidence" value="ECO:0007669"/>
    <property type="project" value="UniProtKB-UniRule"/>
</dbReference>
<dbReference type="GO" id="GO:0009398">
    <property type="term" value="P:FMN biosynthetic process"/>
    <property type="evidence" value="ECO:0007669"/>
    <property type="project" value="UniProtKB-UniRule"/>
</dbReference>
<dbReference type="GO" id="GO:0006747">
    <property type="term" value="P:FAD biosynthetic process"/>
    <property type="evidence" value="ECO:0007669"/>
    <property type="project" value="UniProtKB-UniRule"/>
</dbReference>
<protein>
    <recommendedName>
        <fullName evidence="15">Riboflavin biosynthesis protein</fullName>
    </recommendedName>
    <domain>
        <recommendedName>
            <fullName evidence="15">Riboflavin kinase</fullName>
            <ecNumber evidence="15">2.7.1.26</ecNumber>
        </recommendedName>
        <alternativeName>
            <fullName evidence="15">Flavokinase</fullName>
        </alternativeName>
    </domain>
    <domain>
        <recommendedName>
            <fullName evidence="15">FMN adenylyltransferase</fullName>
            <ecNumber evidence="15">2.7.7.2</ecNumber>
        </recommendedName>
        <alternativeName>
            <fullName evidence="15">FAD pyrophosphorylase</fullName>
        </alternativeName>
        <alternativeName>
            <fullName evidence="15">FAD synthase</fullName>
        </alternativeName>
    </domain>
</protein>
<evidence type="ECO:0000256" key="1">
    <source>
        <dbReference type="ARBA" id="ARBA00002121"/>
    </source>
</evidence>